<dbReference type="GO" id="GO:0008270">
    <property type="term" value="F:zinc ion binding"/>
    <property type="evidence" value="ECO:0007669"/>
    <property type="project" value="InterPro"/>
</dbReference>
<evidence type="ECO:0000313" key="7">
    <source>
        <dbReference type="Proteomes" id="UP000075714"/>
    </source>
</evidence>
<reference evidence="7" key="1">
    <citation type="journal article" date="2016" name="Nat. Commun.">
        <title>The Gonium pectorale genome demonstrates co-option of cell cycle regulation during the evolution of multicellularity.</title>
        <authorList>
            <person name="Hanschen E.R."/>
            <person name="Marriage T.N."/>
            <person name="Ferris P.J."/>
            <person name="Hamaji T."/>
            <person name="Toyoda A."/>
            <person name="Fujiyama A."/>
            <person name="Neme R."/>
            <person name="Noguchi H."/>
            <person name="Minakuchi Y."/>
            <person name="Suzuki M."/>
            <person name="Kawai-Toyooka H."/>
            <person name="Smith D.R."/>
            <person name="Sparks H."/>
            <person name="Anderson J."/>
            <person name="Bakaric R."/>
            <person name="Luria V."/>
            <person name="Karger A."/>
            <person name="Kirschner M.W."/>
            <person name="Durand P.M."/>
            <person name="Michod R.E."/>
            <person name="Nozaki H."/>
            <person name="Olson B.J."/>
        </authorList>
    </citation>
    <scope>NUCLEOTIDE SEQUENCE [LARGE SCALE GENOMIC DNA]</scope>
    <source>
        <strain evidence="7">NIES-2863</strain>
    </source>
</reference>
<dbReference type="Proteomes" id="UP000075714">
    <property type="component" value="Unassembled WGS sequence"/>
</dbReference>
<feature type="domain" description="Spt4/RpoE2 zinc finger" evidence="5">
    <location>
        <begin position="27"/>
        <end position="101"/>
    </location>
</feature>
<dbReference type="AlphaFoldDB" id="A0A150GW96"/>
<evidence type="ECO:0000256" key="1">
    <source>
        <dbReference type="ARBA" id="ARBA00004123"/>
    </source>
</evidence>
<comment type="caution">
    <text evidence="6">The sequence shown here is derived from an EMBL/GenBank/DDBJ whole genome shotgun (WGS) entry which is preliminary data.</text>
</comment>
<dbReference type="SUPFAM" id="SSF63393">
    <property type="entry name" value="RNA polymerase subunits"/>
    <property type="match status" value="1"/>
</dbReference>
<dbReference type="STRING" id="33097.A0A150GW96"/>
<sequence length="122" mass="13699">MQRCADVPAHNEGNRDPSDFALTNKTLVCCFVCRLVKSRNQFSEMGCDNCKNLFGPSISFEDYTTPNFSGMISIMDPKTSWACKWLHLGKYVPGCYAMAVNDDVPEDLQDILENKGIKVRHG</sequence>
<accession>A0A150GW96</accession>
<dbReference type="CDD" id="cd07973">
    <property type="entry name" value="Spt4"/>
    <property type="match status" value="1"/>
</dbReference>
<dbReference type="InterPro" id="IPR009287">
    <property type="entry name" value="Spt4"/>
</dbReference>
<dbReference type="GO" id="GO:0140673">
    <property type="term" value="P:transcription elongation-coupled chromatin remodeling"/>
    <property type="evidence" value="ECO:0007669"/>
    <property type="project" value="InterPro"/>
</dbReference>
<comment type="similarity">
    <text evidence="2">Belongs to the SPT4 family.</text>
</comment>
<dbReference type="SMART" id="SM01389">
    <property type="entry name" value="Spt4"/>
    <property type="match status" value="1"/>
</dbReference>
<evidence type="ECO:0000256" key="3">
    <source>
        <dbReference type="ARBA" id="ARBA00023163"/>
    </source>
</evidence>
<dbReference type="InterPro" id="IPR038510">
    <property type="entry name" value="Spt4_sf"/>
</dbReference>
<gene>
    <name evidence="6" type="ORF">GPECTOR_5g142</name>
</gene>
<dbReference type="GO" id="GO:0032044">
    <property type="term" value="C:DSIF complex"/>
    <property type="evidence" value="ECO:0007669"/>
    <property type="project" value="TreeGrafter"/>
</dbReference>
<dbReference type="InterPro" id="IPR022800">
    <property type="entry name" value="Spt4/RpoE2_Znf"/>
</dbReference>
<evidence type="ECO:0000259" key="5">
    <source>
        <dbReference type="SMART" id="SM01389"/>
    </source>
</evidence>
<keyword evidence="4" id="KW-0539">Nucleus</keyword>
<organism evidence="6 7">
    <name type="scientific">Gonium pectorale</name>
    <name type="common">Green alga</name>
    <dbReference type="NCBI Taxonomy" id="33097"/>
    <lineage>
        <taxon>Eukaryota</taxon>
        <taxon>Viridiplantae</taxon>
        <taxon>Chlorophyta</taxon>
        <taxon>core chlorophytes</taxon>
        <taxon>Chlorophyceae</taxon>
        <taxon>CS clade</taxon>
        <taxon>Chlamydomonadales</taxon>
        <taxon>Volvocaceae</taxon>
        <taxon>Gonium</taxon>
    </lineage>
</organism>
<dbReference type="GO" id="GO:0006355">
    <property type="term" value="P:regulation of DNA-templated transcription"/>
    <property type="evidence" value="ECO:0007669"/>
    <property type="project" value="InterPro"/>
</dbReference>
<evidence type="ECO:0000313" key="6">
    <source>
        <dbReference type="EMBL" id="KXZ54033.1"/>
    </source>
</evidence>
<proteinExistence type="inferred from homology"/>
<evidence type="ECO:0000256" key="2">
    <source>
        <dbReference type="ARBA" id="ARBA00010464"/>
    </source>
</evidence>
<dbReference type="PANTHER" id="PTHR12882">
    <property type="entry name" value="SUPPRESSOR OF TY 4"/>
    <property type="match status" value="1"/>
</dbReference>
<dbReference type="Gene3D" id="3.30.40.210">
    <property type="match status" value="1"/>
</dbReference>
<evidence type="ECO:0000256" key="4">
    <source>
        <dbReference type="ARBA" id="ARBA00023242"/>
    </source>
</evidence>
<dbReference type="OrthoDB" id="248751at2759"/>
<protein>
    <recommendedName>
        <fullName evidence="5">Spt4/RpoE2 zinc finger domain-containing protein</fullName>
    </recommendedName>
</protein>
<dbReference type="InterPro" id="IPR029040">
    <property type="entry name" value="RPABC4/Spt4"/>
</dbReference>
<dbReference type="GO" id="GO:0000993">
    <property type="term" value="F:RNA polymerase II complex binding"/>
    <property type="evidence" value="ECO:0007669"/>
    <property type="project" value="TreeGrafter"/>
</dbReference>
<name>A0A150GW96_GONPE</name>
<dbReference type="EMBL" id="LSYV01000006">
    <property type="protein sequence ID" value="KXZ54033.1"/>
    <property type="molecule type" value="Genomic_DNA"/>
</dbReference>
<dbReference type="Pfam" id="PF06093">
    <property type="entry name" value="Spt4"/>
    <property type="match status" value="1"/>
</dbReference>
<keyword evidence="7" id="KW-1185">Reference proteome</keyword>
<dbReference type="PANTHER" id="PTHR12882:SF1">
    <property type="entry name" value="TRANSCRIPTION ELONGATION FACTOR SPT4"/>
    <property type="match status" value="1"/>
</dbReference>
<keyword evidence="3" id="KW-0804">Transcription</keyword>
<comment type="subcellular location">
    <subcellularLocation>
        <location evidence="1">Nucleus</location>
    </subcellularLocation>
</comment>